<dbReference type="PANTHER" id="PTHR11439:SF455">
    <property type="entry name" value="RLK (RECEPTOR-LIKE PROTEIN KINASE) 8, PUTATIVE-RELATED"/>
    <property type="match status" value="1"/>
</dbReference>
<gene>
    <name evidence="3" type="primary">LOC110748084</name>
</gene>
<dbReference type="AlphaFoldDB" id="A0A6P5RFY2"/>
<keyword evidence="2" id="KW-1185">Reference proteome</keyword>
<proteinExistence type="predicted"/>
<dbReference type="PANTHER" id="PTHR11439">
    <property type="entry name" value="GAG-POL-RELATED RETROTRANSPOSON"/>
    <property type="match status" value="1"/>
</dbReference>
<sequence>MTQPPGFVDQSQPHHVCKLRKSLYGLKQAPRAWYEELYTTLLSLGFQSSTADPSLFIHTSSSITFLLVYVDDILITGSSPTTCNHFISQLSSRFAMKNLGPLHYFLGIQVHRTPTSIFLSQAKYIQELLTKASMVDCKPCTTPASLVKLDTTSGDLLHDPTQYRSLVGALQYLTWTRPDIAFAVNQVCQHMQTPRIPHLSAVKRILRFLKGTPDQGLLFTKGSQDLIAYSDADWAGCPIDRRSVTGFCLYLGPNLISWCAKKQPCVSRSSTESEYRSLAQTASEITWLCGLLKDLHFYLAHPPLLLCDNVSALALASNPVFHARSKHIEVDYHYIRTLVTSNSITISYLPTHD</sequence>
<dbReference type="KEGG" id="pavi:110748084"/>
<name>A0A6P5RFY2_PRUAV</name>
<dbReference type="InterPro" id="IPR043502">
    <property type="entry name" value="DNA/RNA_pol_sf"/>
</dbReference>
<evidence type="ECO:0000313" key="2">
    <source>
        <dbReference type="Proteomes" id="UP000515124"/>
    </source>
</evidence>
<dbReference type="Pfam" id="PF07727">
    <property type="entry name" value="RVT_2"/>
    <property type="match status" value="1"/>
</dbReference>
<evidence type="ECO:0000313" key="3">
    <source>
        <dbReference type="RefSeq" id="XP_021803810.1"/>
    </source>
</evidence>
<dbReference type="SUPFAM" id="SSF56672">
    <property type="entry name" value="DNA/RNA polymerases"/>
    <property type="match status" value="1"/>
</dbReference>
<dbReference type="CDD" id="cd09272">
    <property type="entry name" value="RNase_HI_RT_Ty1"/>
    <property type="match status" value="1"/>
</dbReference>
<dbReference type="RefSeq" id="XP_021803810.1">
    <property type="nucleotide sequence ID" value="XM_021948118.1"/>
</dbReference>
<protein>
    <submittedName>
        <fullName evidence="3">Uncharacterized protein LOC110748084</fullName>
    </submittedName>
</protein>
<evidence type="ECO:0000259" key="1">
    <source>
        <dbReference type="Pfam" id="PF07727"/>
    </source>
</evidence>
<reference evidence="3" key="1">
    <citation type="submission" date="2025-08" db="UniProtKB">
        <authorList>
            <consortium name="RefSeq"/>
        </authorList>
    </citation>
    <scope>IDENTIFICATION</scope>
</reference>
<dbReference type="Proteomes" id="UP000515124">
    <property type="component" value="Unplaced"/>
</dbReference>
<organism evidence="2 3">
    <name type="scientific">Prunus avium</name>
    <name type="common">Cherry</name>
    <name type="synonym">Cerasus avium</name>
    <dbReference type="NCBI Taxonomy" id="42229"/>
    <lineage>
        <taxon>Eukaryota</taxon>
        <taxon>Viridiplantae</taxon>
        <taxon>Streptophyta</taxon>
        <taxon>Embryophyta</taxon>
        <taxon>Tracheophyta</taxon>
        <taxon>Spermatophyta</taxon>
        <taxon>Magnoliopsida</taxon>
        <taxon>eudicotyledons</taxon>
        <taxon>Gunneridae</taxon>
        <taxon>Pentapetalae</taxon>
        <taxon>rosids</taxon>
        <taxon>fabids</taxon>
        <taxon>Rosales</taxon>
        <taxon>Rosaceae</taxon>
        <taxon>Amygdaloideae</taxon>
        <taxon>Amygdaleae</taxon>
        <taxon>Prunus</taxon>
    </lineage>
</organism>
<accession>A0A6P5RFY2</accession>
<feature type="domain" description="Reverse transcriptase Ty1/copia-type" evidence="1">
    <location>
        <begin position="1"/>
        <end position="144"/>
    </location>
</feature>
<dbReference type="GeneID" id="110748084"/>
<dbReference type="InterPro" id="IPR013103">
    <property type="entry name" value="RVT_2"/>
</dbReference>